<feature type="compositionally biased region" description="Acidic residues" evidence="5">
    <location>
        <begin position="149"/>
        <end position="165"/>
    </location>
</feature>
<keyword evidence="1" id="KW-0479">Metal-binding</keyword>
<dbReference type="InterPro" id="IPR001841">
    <property type="entry name" value="Znf_RING"/>
</dbReference>
<dbReference type="InterPro" id="IPR013083">
    <property type="entry name" value="Znf_RING/FYVE/PHD"/>
</dbReference>
<feature type="region of interest" description="Disordered" evidence="5">
    <location>
        <begin position="335"/>
        <end position="355"/>
    </location>
</feature>
<evidence type="ECO:0000256" key="2">
    <source>
        <dbReference type="ARBA" id="ARBA00022771"/>
    </source>
</evidence>
<keyword evidence="8" id="KW-1185">Reference proteome</keyword>
<keyword evidence="3" id="KW-0862">Zinc</keyword>
<dbReference type="InterPro" id="IPR051834">
    <property type="entry name" value="RING_finger_E3_ligase"/>
</dbReference>
<proteinExistence type="predicted"/>
<dbReference type="Ensembl" id="ENSEBUT00000018390.1">
    <property type="protein sequence ID" value="ENSEBUP00000017814.1"/>
    <property type="gene ID" value="ENSEBUG00000011118.1"/>
</dbReference>
<dbReference type="Gene3D" id="3.30.40.10">
    <property type="entry name" value="Zinc/RING finger domain, C3HC4 (zinc finger)"/>
    <property type="match status" value="1"/>
</dbReference>
<evidence type="ECO:0000259" key="6">
    <source>
        <dbReference type="PROSITE" id="PS50089"/>
    </source>
</evidence>
<dbReference type="Pfam" id="PF13639">
    <property type="entry name" value="zf-RING_2"/>
    <property type="match status" value="1"/>
</dbReference>
<feature type="region of interest" description="Disordered" evidence="5">
    <location>
        <begin position="226"/>
        <end position="247"/>
    </location>
</feature>
<feature type="region of interest" description="Disordered" evidence="5">
    <location>
        <begin position="141"/>
        <end position="183"/>
    </location>
</feature>
<reference evidence="7" key="1">
    <citation type="submission" date="2025-08" db="UniProtKB">
        <authorList>
            <consortium name="Ensembl"/>
        </authorList>
    </citation>
    <scope>IDENTIFICATION</scope>
</reference>
<dbReference type="PROSITE" id="PS50089">
    <property type="entry name" value="ZF_RING_2"/>
    <property type="match status" value="1"/>
</dbReference>
<accession>A0A8C4WXM4</accession>
<dbReference type="PANTHER" id="PTHR45931">
    <property type="entry name" value="SI:CH211-59O9.10"/>
    <property type="match status" value="1"/>
</dbReference>
<evidence type="ECO:0000313" key="7">
    <source>
        <dbReference type="Ensembl" id="ENSEBUP00000017814.1"/>
    </source>
</evidence>
<feature type="region of interest" description="Disordered" evidence="5">
    <location>
        <begin position="1"/>
        <end position="22"/>
    </location>
</feature>
<dbReference type="GO" id="GO:0006511">
    <property type="term" value="P:ubiquitin-dependent protein catabolic process"/>
    <property type="evidence" value="ECO:0007669"/>
    <property type="project" value="TreeGrafter"/>
</dbReference>
<evidence type="ECO:0000256" key="4">
    <source>
        <dbReference type="PROSITE-ProRule" id="PRU00175"/>
    </source>
</evidence>
<evidence type="ECO:0000256" key="3">
    <source>
        <dbReference type="ARBA" id="ARBA00022833"/>
    </source>
</evidence>
<evidence type="ECO:0000313" key="8">
    <source>
        <dbReference type="Proteomes" id="UP000694388"/>
    </source>
</evidence>
<evidence type="ECO:0000256" key="5">
    <source>
        <dbReference type="SAM" id="MobiDB-lite"/>
    </source>
</evidence>
<dbReference type="GO" id="GO:0008270">
    <property type="term" value="F:zinc ion binding"/>
    <property type="evidence" value="ECO:0007669"/>
    <property type="project" value="UniProtKB-KW"/>
</dbReference>
<keyword evidence="2 4" id="KW-0863">Zinc-finger</keyword>
<dbReference type="GO" id="GO:0005634">
    <property type="term" value="C:nucleus"/>
    <property type="evidence" value="ECO:0007669"/>
    <property type="project" value="TreeGrafter"/>
</dbReference>
<reference evidence="7" key="2">
    <citation type="submission" date="2025-09" db="UniProtKB">
        <authorList>
            <consortium name="Ensembl"/>
        </authorList>
    </citation>
    <scope>IDENTIFICATION</scope>
</reference>
<dbReference type="GeneTree" id="ENSGT00940000168353"/>
<dbReference type="PANTHER" id="PTHR45931:SF3">
    <property type="entry name" value="RING ZINC FINGER-CONTAINING PROTEIN"/>
    <property type="match status" value="1"/>
</dbReference>
<dbReference type="AlphaFoldDB" id="A0A8C4WXM4"/>
<feature type="domain" description="RING-type" evidence="6">
    <location>
        <begin position="432"/>
        <end position="473"/>
    </location>
</feature>
<sequence length="485" mass="53497">MGQGPTRPACRRRAGDSTSSSGPWDCRRRAFVLLRRRGTGHRGNRLGHDDLLEVDRNSSPLSESMTELQLPRYVQQQRSGENGRHLDGALHFETVLAVPGGFAYDYSCNSLPQQPFSAYLEESSPGTESSLESGILESTYSDLQSDSDCSADSESNCESDSESEGEVMWQQDELTRGESDDEVDSSLMQEEIYFSITHGWGSPGGIYGPQKKACWELLIQRLDSESHSDSAPENALDSDVEGSSWETMSNSDELLHDFCLELSSSLSSFDSVPGVVGEGIHDLLDLSLDSDSAPENALDSDVEGTSWETMSNSDEQLHDFHLALNSPLSSSLSSSLNSSLSNSSSSSHHDGSMTMNDEEVRDLRSFMHDHLTSLSHVGERLAVAMELMFQYLETLMESDTESESRPPASEDLIHSLPQVYFGQAHLAQNQNCIICCNEFNFGDAVTNLPCLHLFHTACIDSWLQRSATCPVCRYHLVDCIDLRDA</sequence>
<dbReference type="GO" id="GO:0061630">
    <property type="term" value="F:ubiquitin protein ligase activity"/>
    <property type="evidence" value="ECO:0007669"/>
    <property type="project" value="TreeGrafter"/>
</dbReference>
<dbReference type="Proteomes" id="UP000694388">
    <property type="component" value="Unplaced"/>
</dbReference>
<feature type="compositionally biased region" description="Low complexity" evidence="5">
    <location>
        <begin position="335"/>
        <end position="346"/>
    </location>
</feature>
<protein>
    <recommendedName>
        <fullName evidence="6">RING-type domain-containing protein</fullName>
    </recommendedName>
</protein>
<organism evidence="7 8">
    <name type="scientific">Eptatretus burgeri</name>
    <name type="common">Inshore hagfish</name>
    <dbReference type="NCBI Taxonomy" id="7764"/>
    <lineage>
        <taxon>Eukaryota</taxon>
        <taxon>Metazoa</taxon>
        <taxon>Chordata</taxon>
        <taxon>Craniata</taxon>
        <taxon>Vertebrata</taxon>
        <taxon>Cyclostomata</taxon>
        <taxon>Myxini</taxon>
        <taxon>Myxiniformes</taxon>
        <taxon>Myxinidae</taxon>
        <taxon>Eptatretinae</taxon>
        <taxon>Eptatretus</taxon>
    </lineage>
</organism>
<name>A0A8C4WXM4_EPTBU</name>
<dbReference type="SUPFAM" id="SSF57850">
    <property type="entry name" value="RING/U-box"/>
    <property type="match status" value="1"/>
</dbReference>
<dbReference type="SMART" id="SM00184">
    <property type="entry name" value="RING"/>
    <property type="match status" value="1"/>
</dbReference>
<evidence type="ECO:0000256" key="1">
    <source>
        <dbReference type="ARBA" id="ARBA00022723"/>
    </source>
</evidence>